<gene>
    <name evidence="1" type="ORF">HNR42_003145</name>
</gene>
<accession>A0A841I1W9</accession>
<dbReference type="RefSeq" id="WP_183988436.1">
    <property type="nucleotide sequence ID" value="NZ_JACHHG010000014.1"/>
</dbReference>
<sequence length="270" mass="29959">MIELFDHKIGEKFQLISDLPVGTIVRVFRSNDKKYFNMVERVFENFSSENSAKYETTLIEYVGQLSSIKIDFPPKINLDLMFEFVAPSTAGQYTSCFNEIAALRQEARRSNGVELHKRTGARQRERFALPSQRVRSARVKAIGFLKSAFALEKKAARENPKREEHGKKPLKVGQASIKRPTVRYDAGSYGIQLLDGKVSPANLQGRMSPGLLRGNCAKAWVPPAGPRVHPWASDATSCASDRAARQPVHCVRNLPVGSSSGSGTVRQPLS</sequence>
<keyword evidence="2" id="KW-1185">Reference proteome</keyword>
<evidence type="ECO:0000313" key="1">
    <source>
        <dbReference type="EMBL" id="MBB6099687.1"/>
    </source>
</evidence>
<dbReference type="EMBL" id="JACHHG010000014">
    <property type="protein sequence ID" value="MBB6099687.1"/>
    <property type="molecule type" value="Genomic_DNA"/>
</dbReference>
<protein>
    <submittedName>
        <fullName evidence="1">Uncharacterized protein</fullName>
    </submittedName>
</protein>
<dbReference type="Proteomes" id="UP000569951">
    <property type="component" value="Unassembled WGS sequence"/>
</dbReference>
<dbReference type="AlphaFoldDB" id="A0A841I1W9"/>
<reference evidence="1 2" key="1">
    <citation type="submission" date="2020-08" db="EMBL/GenBank/DDBJ databases">
        <title>Genomic Encyclopedia of Type Strains, Phase IV (KMG-IV): sequencing the most valuable type-strain genomes for metagenomic binning, comparative biology and taxonomic classification.</title>
        <authorList>
            <person name="Goeker M."/>
        </authorList>
    </citation>
    <scope>NUCLEOTIDE SEQUENCE [LARGE SCALE GENOMIC DNA]</scope>
    <source>
        <strain evidence="1 2">DSM 21458</strain>
    </source>
</reference>
<evidence type="ECO:0000313" key="2">
    <source>
        <dbReference type="Proteomes" id="UP000569951"/>
    </source>
</evidence>
<name>A0A841I1W9_9DEIO</name>
<proteinExistence type="predicted"/>
<organism evidence="1 2">
    <name type="scientific">Deinobacterium chartae</name>
    <dbReference type="NCBI Taxonomy" id="521158"/>
    <lineage>
        <taxon>Bacteria</taxon>
        <taxon>Thermotogati</taxon>
        <taxon>Deinococcota</taxon>
        <taxon>Deinococci</taxon>
        <taxon>Deinococcales</taxon>
        <taxon>Deinococcaceae</taxon>
        <taxon>Deinobacterium</taxon>
    </lineage>
</organism>
<comment type="caution">
    <text evidence="1">The sequence shown here is derived from an EMBL/GenBank/DDBJ whole genome shotgun (WGS) entry which is preliminary data.</text>
</comment>